<evidence type="ECO:0000256" key="1">
    <source>
        <dbReference type="ARBA" id="ARBA00004651"/>
    </source>
</evidence>
<name>A0A537IPE3_9BACT</name>
<comment type="caution">
    <text evidence="9">The sequence shown here is derived from an EMBL/GenBank/DDBJ whole genome shotgun (WGS) entry which is preliminary data.</text>
</comment>
<dbReference type="PANTHER" id="PTHR30193:SF37">
    <property type="entry name" value="INNER MEMBRANE ABC TRANSPORTER PERMEASE PROTEIN YCJO"/>
    <property type="match status" value="1"/>
</dbReference>
<feature type="domain" description="ABC transmembrane type-1" evidence="8">
    <location>
        <begin position="74"/>
        <end position="289"/>
    </location>
</feature>
<comment type="similarity">
    <text evidence="7">Belongs to the binding-protein-dependent transport system permease family.</text>
</comment>
<evidence type="ECO:0000256" key="2">
    <source>
        <dbReference type="ARBA" id="ARBA00022448"/>
    </source>
</evidence>
<dbReference type="InterPro" id="IPR051393">
    <property type="entry name" value="ABC_transporter_permease"/>
</dbReference>
<dbReference type="PROSITE" id="PS50928">
    <property type="entry name" value="ABC_TM1"/>
    <property type="match status" value="1"/>
</dbReference>
<dbReference type="EMBL" id="VBAP01000074">
    <property type="protein sequence ID" value="TMI73175.1"/>
    <property type="molecule type" value="Genomic_DNA"/>
</dbReference>
<accession>A0A537IPE3</accession>
<reference evidence="9 10" key="1">
    <citation type="journal article" date="2019" name="Nat. Microbiol.">
        <title>Mediterranean grassland soil C-N compound turnover is dependent on rainfall and depth, and is mediated by genomically divergent microorganisms.</title>
        <authorList>
            <person name="Diamond S."/>
            <person name="Andeer P.F."/>
            <person name="Li Z."/>
            <person name="Crits-Christoph A."/>
            <person name="Burstein D."/>
            <person name="Anantharaman K."/>
            <person name="Lane K.R."/>
            <person name="Thomas B.C."/>
            <person name="Pan C."/>
            <person name="Northen T.R."/>
            <person name="Banfield J.F."/>
        </authorList>
    </citation>
    <scope>NUCLEOTIDE SEQUENCE [LARGE SCALE GENOMIC DNA]</scope>
    <source>
        <strain evidence="9">NP_8</strain>
    </source>
</reference>
<dbReference type="Proteomes" id="UP000318834">
    <property type="component" value="Unassembled WGS sequence"/>
</dbReference>
<evidence type="ECO:0000259" key="8">
    <source>
        <dbReference type="PROSITE" id="PS50928"/>
    </source>
</evidence>
<feature type="transmembrane region" description="Helical" evidence="7">
    <location>
        <begin position="160"/>
        <end position="184"/>
    </location>
</feature>
<keyword evidence="4 7" id="KW-0812">Transmembrane</keyword>
<dbReference type="GO" id="GO:0055085">
    <property type="term" value="P:transmembrane transport"/>
    <property type="evidence" value="ECO:0007669"/>
    <property type="project" value="InterPro"/>
</dbReference>
<feature type="transmembrane region" description="Helical" evidence="7">
    <location>
        <begin position="213"/>
        <end position="233"/>
    </location>
</feature>
<gene>
    <name evidence="9" type="ORF">E6H05_10100</name>
</gene>
<feature type="transmembrane region" description="Helical" evidence="7">
    <location>
        <begin position="78"/>
        <end position="99"/>
    </location>
</feature>
<evidence type="ECO:0000256" key="4">
    <source>
        <dbReference type="ARBA" id="ARBA00022692"/>
    </source>
</evidence>
<keyword evidence="3" id="KW-1003">Cell membrane</keyword>
<comment type="subcellular location">
    <subcellularLocation>
        <location evidence="1 7">Cell membrane</location>
        <topology evidence="1 7">Multi-pass membrane protein</topology>
    </subcellularLocation>
</comment>
<evidence type="ECO:0000256" key="7">
    <source>
        <dbReference type="RuleBase" id="RU363032"/>
    </source>
</evidence>
<feature type="transmembrane region" description="Helical" evidence="7">
    <location>
        <begin position="12"/>
        <end position="30"/>
    </location>
</feature>
<keyword evidence="2 7" id="KW-0813">Transport</keyword>
<dbReference type="Pfam" id="PF00528">
    <property type="entry name" value="BPD_transp_1"/>
    <property type="match status" value="1"/>
</dbReference>
<keyword evidence="6 7" id="KW-0472">Membrane</keyword>
<dbReference type="CDD" id="cd06261">
    <property type="entry name" value="TM_PBP2"/>
    <property type="match status" value="1"/>
</dbReference>
<feature type="transmembrane region" description="Helical" evidence="7">
    <location>
        <begin position="271"/>
        <end position="290"/>
    </location>
</feature>
<evidence type="ECO:0000256" key="3">
    <source>
        <dbReference type="ARBA" id="ARBA00022475"/>
    </source>
</evidence>
<dbReference type="AlphaFoldDB" id="A0A537IPE3"/>
<sequence>MSVPQLRLGTRRALWAYTFLFVPLLFYIAIRLGPAFSSLYISLHEWNLISPSKPFVGLQNFRLLARDPRFVQAAVNTVRYVLVGIPVQMALGLAVALLLQRINRFRGLFRALYFMPFVTPIVAAAWVWQWMYSESFGPLNEILATVGLPLQPFLRNPGQALYAVAAMIIWQYLGFQIVIFLAGLEAIPRVYYEAAEVDGASGWRLFRHITVPLLNPTLVFSVVYGTIVFLQLFTQVLNMTFGDQGGPLAGTLTVVLYVYQLGFQRFMMGEAAAATAVLFVAILGITLLQIRVLSKPVEY</sequence>
<dbReference type="SUPFAM" id="SSF161098">
    <property type="entry name" value="MetI-like"/>
    <property type="match status" value="1"/>
</dbReference>
<keyword evidence="5 7" id="KW-1133">Transmembrane helix</keyword>
<protein>
    <submittedName>
        <fullName evidence="9">Sugar ABC transporter permease</fullName>
    </submittedName>
</protein>
<feature type="transmembrane region" description="Helical" evidence="7">
    <location>
        <begin position="111"/>
        <end position="131"/>
    </location>
</feature>
<dbReference type="GO" id="GO:0005886">
    <property type="term" value="C:plasma membrane"/>
    <property type="evidence" value="ECO:0007669"/>
    <property type="project" value="UniProtKB-SubCell"/>
</dbReference>
<evidence type="ECO:0000313" key="10">
    <source>
        <dbReference type="Proteomes" id="UP000318834"/>
    </source>
</evidence>
<evidence type="ECO:0000313" key="9">
    <source>
        <dbReference type="EMBL" id="TMI73175.1"/>
    </source>
</evidence>
<evidence type="ECO:0000256" key="6">
    <source>
        <dbReference type="ARBA" id="ARBA00023136"/>
    </source>
</evidence>
<dbReference type="PANTHER" id="PTHR30193">
    <property type="entry name" value="ABC TRANSPORTER PERMEASE PROTEIN"/>
    <property type="match status" value="1"/>
</dbReference>
<evidence type="ECO:0000256" key="5">
    <source>
        <dbReference type="ARBA" id="ARBA00022989"/>
    </source>
</evidence>
<organism evidence="9 10">
    <name type="scientific">Candidatus Segetimicrobium genomatis</name>
    <dbReference type="NCBI Taxonomy" id="2569760"/>
    <lineage>
        <taxon>Bacteria</taxon>
        <taxon>Bacillati</taxon>
        <taxon>Candidatus Sysuimicrobiota</taxon>
        <taxon>Candidatus Sysuimicrobiia</taxon>
        <taxon>Candidatus Sysuimicrobiales</taxon>
        <taxon>Candidatus Segetimicrobiaceae</taxon>
        <taxon>Candidatus Segetimicrobium</taxon>
    </lineage>
</organism>
<proteinExistence type="inferred from homology"/>
<dbReference type="Gene3D" id="1.10.3720.10">
    <property type="entry name" value="MetI-like"/>
    <property type="match status" value="1"/>
</dbReference>
<dbReference type="InterPro" id="IPR000515">
    <property type="entry name" value="MetI-like"/>
</dbReference>
<dbReference type="InterPro" id="IPR035906">
    <property type="entry name" value="MetI-like_sf"/>
</dbReference>